<evidence type="ECO:0000256" key="3">
    <source>
        <dbReference type="ARBA" id="ARBA00022692"/>
    </source>
</evidence>
<comment type="caution">
    <text evidence="8">The sequence shown here is derived from an EMBL/GenBank/DDBJ whole genome shotgun (WGS) entry which is preliminary data.</text>
</comment>
<dbReference type="InterPro" id="IPR020846">
    <property type="entry name" value="MFS_dom"/>
</dbReference>
<dbReference type="PANTHER" id="PTHR23506">
    <property type="entry name" value="GH10249P"/>
    <property type="match status" value="1"/>
</dbReference>
<keyword evidence="4 6" id="KW-1133">Transmembrane helix</keyword>
<feature type="transmembrane region" description="Helical" evidence="6">
    <location>
        <begin position="377"/>
        <end position="397"/>
    </location>
</feature>
<dbReference type="EMBL" id="JBHRZT010000052">
    <property type="protein sequence ID" value="MFC3884586.1"/>
    <property type="molecule type" value="Genomic_DNA"/>
</dbReference>
<evidence type="ECO:0000256" key="1">
    <source>
        <dbReference type="ARBA" id="ARBA00004651"/>
    </source>
</evidence>
<dbReference type="PROSITE" id="PS50850">
    <property type="entry name" value="MFS"/>
    <property type="match status" value="1"/>
</dbReference>
<feature type="transmembrane region" description="Helical" evidence="6">
    <location>
        <begin position="113"/>
        <end position="133"/>
    </location>
</feature>
<evidence type="ECO:0000256" key="4">
    <source>
        <dbReference type="ARBA" id="ARBA00022989"/>
    </source>
</evidence>
<dbReference type="InterPro" id="IPR036259">
    <property type="entry name" value="MFS_trans_sf"/>
</dbReference>
<evidence type="ECO:0000313" key="9">
    <source>
        <dbReference type="Proteomes" id="UP001595752"/>
    </source>
</evidence>
<feature type="transmembrane region" description="Helical" evidence="6">
    <location>
        <begin position="223"/>
        <end position="245"/>
    </location>
</feature>
<accession>A0ABV8B5U7</accession>
<dbReference type="Gene3D" id="1.20.1250.20">
    <property type="entry name" value="MFS general substrate transporter like domains"/>
    <property type="match status" value="1"/>
</dbReference>
<dbReference type="SUPFAM" id="SSF103473">
    <property type="entry name" value="MFS general substrate transporter"/>
    <property type="match status" value="1"/>
</dbReference>
<gene>
    <name evidence="8" type="ORF">ACFOU2_14225</name>
</gene>
<feature type="transmembrane region" description="Helical" evidence="6">
    <location>
        <begin position="175"/>
        <end position="194"/>
    </location>
</feature>
<dbReference type="Proteomes" id="UP001595752">
    <property type="component" value="Unassembled WGS sequence"/>
</dbReference>
<organism evidence="8 9">
    <name type="scientific">Bacillus songklensis</name>
    <dbReference type="NCBI Taxonomy" id="1069116"/>
    <lineage>
        <taxon>Bacteria</taxon>
        <taxon>Bacillati</taxon>
        <taxon>Bacillota</taxon>
        <taxon>Bacilli</taxon>
        <taxon>Bacillales</taxon>
        <taxon>Bacillaceae</taxon>
        <taxon>Bacillus</taxon>
    </lineage>
</organism>
<keyword evidence="3 6" id="KW-0812">Transmembrane</keyword>
<protein>
    <submittedName>
        <fullName evidence="8">MFS transporter</fullName>
    </submittedName>
</protein>
<feature type="transmembrane region" description="Helical" evidence="6">
    <location>
        <begin position="287"/>
        <end position="306"/>
    </location>
</feature>
<dbReference type="Pfam" id="PF07690">
    <property type="entry name" value="MFS_1"/>
    <property type="match status" value="1"/>
</dbReference>
<evidence type="ECO:0000313" key="8">
    <source>
        <dbReference type="EMBL" id="MFC3884586.1"/>
    </source>
</evidence>
<feature type="transmembrane region" description="Helical" evidence="6">
    <location>
        <begin position="257"/>
        <end position="278"/>
    </location>
</feature>
<feature type="transmembrane region" description="Helical" evidence="6">
    <location>
        <begin position="87"/>
        <end position="107"/>
    </location>
</feature>
<keyword evidence="9" id="KW-1185">Reference proteome</keyword>
<reference evidence="9" key="1">
    <citation type="journal article" date="2019" name="Int. J. Syst. Evol. Microbiol.">
        <title>The Global Catalogue of Microorganisms (GCM) 10K type strain sequencing project: providing services to taxonomists for standard genome sequencing and annotation.</title>
        <authorList>
            <consortium name="The Broad Institute Genomics Platform"/>
            <consortium name="The Broad Institute Genome Sequencing Center for Infectious Disease"/>
            <person name="Wu L."/>
            <person name="Ma J."/>
        </authorList>
    </citation>
    <scope>NUCLEOTIDE SEQUENCE [LARGE SCALE GENOMIC DNA]</scope>
    <source>
        <strain evidence="9">CCUG 61889</strain>
    </source>
</reference>
<keyword evidence="2" id="KW-0813">Transport</keyword>
<evidence type="ECO:0000256" key="5">
    <source>
        <dbReference type="ARBA" id="ARBA00023136"/>
    </source>
</evidence>
<feature type="transmembrane region" description="Helical" evidence="6">
    <location>
        <begin position="347"/>
        <end position="365"/>
    </location>
</feature>
<dbReference type="PANTHER" id="PTHR23506:SF23">
    <property type="entry name" value="GH10249P"/>
    <property type="match status" value="1"/>
</dbReference>
<evidence type="ECO:0000256" key="6">
    <source>
        <dbReference type="SAM" id="Phobius"/>
    </source>
</evidence>
<comment type="subcellular location">
    <subcellularLocation>
        <location evidence="1">Cell membrane</location>
        <topology evidence="1">Multi-pass membrane protein</topology>
    </subcellularLocation>
</comment>
<feature type="domain" description="Major facilitator superfamily (MFS) profile" evidence="7">
    <location>
        <begin position="20"/>
        <end position="400"/>
    </location>
</feature>
<evidence type="ECO:0000259" key="7">
    <source>
        <dbReference type="PROSITE" id="PS50850"/>
    </source>
</evidence>
<dbReference type="InterPro" id="IPR011701">
    <property type="entry name" value="MFS"/>
</dbReference>
<keyword evidence="5 6" id="KW-0472">Membrane</keyword>
<feature type="transmembrane region" description="Helical" evidence="6">
    <location>
        <begin position="312"/>
        <end position="335"/>
    </location>
</feature>
<feature type="transmembrane region" description="Helical" evidence="6">
    <location>
        <begin position="145"/>
        <end position="169"/>
    </location>
</feature>
<evidence type="ECO:0000256" key="2">
    <source>
        <dbReference type="ARBA" id="ARBA00022448"/>
    </source>
</evidence>
<feature type="transmembrane region" description="Helical" evidence="6">
    <location>
        <begin position="21"/>
        <end position="39"/>
    </location>
</feature>
<dbReference type="InterPro" id="IPR050930">
    <property type="entry name" value="MFS_Vesicular_Transporter"/>
</dbReference>
<proteinExistence type="predicted"/>
<sequence length="407" mass="45292">MGALKERKAAKLQPNISVKNHFFFMMAVFCFWFAIYIYAPVFGVYLQSIGFTYSAIGIILGSYGITQILLRFPFGILSDLLQGLRKHLLVAGFVMALISSLLLIYFHSFVMVLIARLLAGITASMWVMATVLYSQYFITSRASQAMGILQFLTVAAQFISMAISGYLVALFGWNFPFWVGVAVSLLGAFFAWSIKEVESQEDKAFFNISLHIKETFLMPHLKMITVLSLIAHAILFITIFGFTPIYAVRLGAEEKSLLWLTCAFFIPHALSSLWLVFYKLNVRYNKLVLMSSFGVTSIFLFIVPFSKSLISISWVHAAIGLSLGFVFPLLLSQVVQISPGEIKMSAMGFYQSFYALGIFSGPIMGGEIAERIGLNEVFFFAGILSLIAAMLVLFQSVGKEGSRARSL</sequence>
<name>A0ABV8B5U7_9BACI</name>
<feature type="transmembrane region" description="Helical" evidence="6">
    <location>
        <begin position="45"/>
        <end position="66"/>
    </location>
</feature>
<dbReference type="RefSeq" id="WP_377916160.1">
    <property type="nucleotide sequence ID" value="NZ_JBHRZT010000052.1"/>
</dbReference>